<dbReference type="PRINTS" id="PR00260">
    <property type="entry name" value="CHEMTRNSDUCR"/>
</dbReference>
<dbReference type="InterPro" id="IPR004089">
    <property type="entry name" value="MCPsignal_dom"/>
</dbReference>
<protein>
    <submittedName>
        <fullName evidence="6">Methyl-accepting chemotaxis protein</fullName>
    </submittedName>
</protein>
<evidence type="ECO:0000313" key="7">
    <source>
        <dbReference type="Proteomes" id="UP001596267"/>
    </source>
</evidence>
<evidence type="ECO:0000259" key="5">
    <source>
        <dbReference type="PROSITE" id="PS50111"/>
    </source>
</evidence>
<dbReference type="RefSeq" id="WP_253054467.1">
    <property type="nucleotide sequence ID" value="NZ_JAMXWN010000007.1"/>
</dbReference>
<evidence type="ECO:0000256" key="1">
    <source>
        <dbReference type="ARBA" id="ARBA00023224"/>
    </source>
</evidence>
<feature type="transmembrane region" description="Helical" evidence="4">
    <location>
        <begin position="7"/>
        <end position="27"/>
    </location>
</feature>
<dbReference type="PROSITE" id="PS50111">
    <property type="entry name" value="CHEMOTAXIS_TRANSDUC_2"/>
    <property type="match status" value="1"/>
</dbReference>
<proteinExistence type="inferred from homology"/>
<evidence type="ECO:0000313" key="6">
    <source>
        <dbReference type="EMBL" id="MFC6385265.1"/>
    </source>
</evidence>
<reference evidence="7" key="1">
    <citation type="journal article" date="2019" name="Int. J. Syst. Evol. Microbiol.">
        <title>The Global Catalogue of Microorganisms (GCM) 10K type strain sequencing project: providing services to taxonomists for standard genome sequencing and annotation.</title>
        <authorList>
            <consortium name="The Broad Institute Genomics Platform"/>
            <consortium name="The Broad Institute Genome Sequencing Center for Infectious Disease"/>
            <person name="Wu L."/>
            <person name="Ma J."/>
        </authorList>
    </citation>
    <scope>NUCLEOTIDE SEQUENCE [LARGE SCALE GENOMIC DNA]</scope>
    <source>
        <strain evidence="7">CCUG 42001</strain>
    </source>
</reference>
<dbReference type="InterPro" id="IPR004090">
    <property type="entry name" value="Chemotax_Me-accpt_rcpt"/>
</dbReference>
<feature type="transmembrane region" description="Helical" evidence="4">
    <location>
        <begin position="33"/>
        <end position="54"/>
    </location>
</feature>
<keyword evidence="4" id="KW-0812">Transmembrane</keyword>
<keyword evidence="1 3" id="KW-0807">Transducer</keyword>
<dbReference type="Pfam" id="PF00015">
    <property type="entry name" value="MCPsignal"/>
    <property type="match status" value="1"/>
</dbReference>
<sequence>MSTRLKLYIVLSFLFIFSNALLVYLFVSNGFHLWEGIIPMISLCLTIIGLIIIYRDVPIQSSAQFLNEAVESQKRSDLSMDILNTTKHEISELADRTHALSDQVETLVHVAGDISQGASIQTKNVVKSTDTMTEISSGIQQIAASSEVVSDTSKKASIAADEGNKLIGNLLNQMQSMYKITDQLSTFVANLANHSGEVDQIVHSITDIAEQTQLLSFNAHIEAARAGEFGKGFTVVANEVGKLSNKSKEETVRISKILSDIQSDVNKAVEMTAKSMDEVSDGMSVMNKTKRYFETIIQEVSGTSDQIMEVTAAVQQLAASTNEVEKITEFTMKVQQGGTAKINQLATLLNDFHSSFDAIEKNYHIMESRVEKERIGSVVHE</sequence>
<dbReference type="SMART" id="SM00283">
    <property type="entry name" value="MA"/>
    <property type="match status" value="1"/>
</dbReference>
<dbReference type="Gene3D" id="1.10.287.950">
    <property type="entry name" value="Methyl-accepting chemotaxis protein"/>
    <property type="match status" value="1"/>
</dbReference>
<feature type="domain" description="Methyl-accepting transducer" evidence="5">
    <location>
        <begin position="96"/>
        <end position="332"/>
    </location>
</feature>
<keyword evidence="4" id="KW-0472">Membrane</keyword>
<dbReference type="PANTHER" id="PTHR32089">
    <property type="entry name" value="METHYL-ACCEPTING CHEMOTAXIS PROTEIN MCPB"/>
    <property type="match status" value="1"/>
</dbReference>
<evidence type="ECO:0000256" key="4">
    <source>
        <dbReference type="SAM" id="Phobius"/>
    </source>
</evidence>
<organism evidence="6 7">
    <name type="scientific">Sporolactobacillus kofuensis</name>
    <dbReference type="NCBI Taxonomy" id="269672"/>
    <lineage>
        <taxon>Bacteria</taxon>
        <taxon>Bacillati</taxon>
        <taxon>Bacillota</taxon>
        <taxon>Bacilli</taxon>
        <taxon>Bacillales</taxon>
        <taxon>Sporolactobacillaceae</taxon>
        <taxon>Sporolactobacillus</taxon>
    </lineage>
</organism>
<comment type="similarity">
    <text evidence="2">Belongs to the methyl-accepting chemotaxis (MCP) protein family.</text>
</comment>
<gene>
    <name evidence="6" type="ORF">ACFP7A_01520</name>
</gene>
<dbReference type="PANTHER" id="PTHR32089:SF112">
    <property type="entry name" value="LYSOZYME-LIKE PROTEIN-RELATED"/>
    <property type="match status" value="1"/>
</dbReference>
<comment type="caution">
    <text evidence="6">The sequence shown here is derived from an EMBL/GenBank/DDBJ whole genome shotgun (WGS) entry which is preliminary data.</text>
</comment>
<evidence type="ECO:0000256" key="3">
    <source>
        <dbReference type="PROSITE-ProRule" id="PRU00284"/>
    </source>
</evidence>
<dbReference type="EMBL" id="JBHSTQ010000001">
    <property type="protein sequence ID" value="MFC6385265.1"/>
    <property type="molecule type" value="Genomic_DNA"/>
</dbReference>
<dbReference type="Proteomes" id="UP001596267">
    <property type="component" value="Unassembled WGS sequence"/>
</dbReference>
<dbReference type="CDD" id="cd11386">
    <property type="entry name" value="MCP_signal"/>
    <property type="match status" value="1"/>
</dbReference>
<keyword evidence="7" id="KW-1185">Reference proteome</keyword>
<name>A0ABW1WDU4_9BACL</name>
<evidence type="ECO:0000256" key="2">
    <source>
        <dbReference type="ARBA" id="ARBA00029447"/>
    </source>
</evidence>
<keyword evidence="4" id="KW-1133">Transmembrane helix</keyword>
<dbReference type="SUPFAM" id="SSF58104">
    <property type="entry name" value="Methyl-accepting chemotaxis protein (MCP) signaling domain"/>
    <property type="match status" value="1"/>
</dbReference>
<accession>A0ABW1WDU4</accession>